<reference evidence="1" key="2">
    <citation type="journal article" date="2023" name="Int. J. Mol. Sci.">
        <title>De Novo Assembly and Annotation of 11 Diverse Shrub Willow (Salix) Genomes Reveals Novel Gene Organization in Sex-Linked Regions.</title>
        <authorList>
            <person name="Hyden B."/>
            <person name="Feng K."/>
            <person name="Yates T.B."/>
            <person name="Jawdy S."/>
            <person name="Cereghino C."/>
            <person name="Smart L.B."/>
            <person name="Muchero W."/>
        </authorList>
    </citation>
    <scope>NUCLEOTIDE SEQUENCE</scope>
    <source>
        <tissue evidence="1">Shoot tip</tissue>
    </source>
</reference>
<evidence type="ECO:0000313" key="2">
    <source>
        <dbReference type="Proteomes" id="UP001151532"/>
    </source>
</evidence>
<dbReference type="EMBL" id="JAPFFK010000011">
    <property type="protein sequence ID" value="KAJ6734796.1"/>
    <property type="molecule type" value="Genomic_DNA"/>
</dbReference>
<accession>A0A9Q0URM7</accession>
<name>A0A9Q0URM7_SALPP</name>
<dbReference type="Proteomes" id="UP001151532">
    <property type="component" value="Chromosome 17"/>
</dbReference>
<evidence type="ECO:0000313" key="1">
    <source>
        <dbReference type="EMBL" id="KAJ6734796.1"/>
    </source>
</evidence>
<dbReference type="AlphaFoldDB" id="A0A9Q0URM7"/>
<gene>
    <name evidence="1" type="ORF">OIU79_001962</name>
</gene>
<sequence>MKPPAEQFHVSQLMYGVVVIQFAGWKQVRNSKQNIKSLYEDTINDLNKVSECYKSCITELAKKCSSLDERYSRSHEMLDSAKQESSEWRRKYERTWNNPWNGGDNMTRHGIRRRQLKTRLRWKLCRGLMKKKQDLPMLMDKLSEHGKKANEWKEKCDIAVNELKANIEKENIVLEYPIEDVNCREEALRAKSCSSLTEKMMPSLSPLTNIYKFFN</sequence>
<dbReference type="OrthoDB" id="1790560at2759"/>
<organism evidence="1 2">
    <name type="scientific">Salix purpurea</name>
    <name type="common">Purple osier willow</name>
    <dbReference type="NCBI Taxonomy" id="77065"/>
    <lineage>
        <taxon>Eukaryota</taxon>
        <taxon>Viridiplantae</taxon>
        <taxon>Streptophyta</taxon>
        <taxon>Embryophyta</taxon>
        <taxon>Tracheophyta</taxon>
        <taxon>Spermatophyta</taxon>
        <taxon>Magnoliopsida</taxon>
        <taxon>eudicotyledons</taxon>
        <taxon>Gunneridae</taxon>
        <taxon>Pentapetalae</taxon>
        <taxon>rosids</taxon>
        <taxon>fabids</taxon>
        <taxon>Malpighiales</taxon>
        <taxon>Salicaceae</taxon>
        <taxon>Saliceae</taxon>
        <taxon>Salix</taxon>
    </lineage>
</organism>
<protein>
    <submittedName>
        <fullName evidence="1">GUANYLATE BINDING PROTEIN</fullName>
    </submittedName>
</protein>
<comment type="caution">
    <text evidence="1">The sequence shown here is derived from an EMBL/GenBank/DDBJ whole genome shotgun (WGS) entry which is preliminary data.</text>
</comment>
<reference evidence="1" key="1">
    <citation type="submission" date="2022-11" db="EMBL/GenBank/DDBJ databases">
        <authorList>
            <person name="Hyden B.L."/>
            <person name="Feng K."/>
            <person name="Yates T."/>
            <person name="Jawdy S."/>
            <person name="Smart L.B."/>
            <person name="Muchero W."/>
        </authorList>
    </citation>
    <scope>NUCLEOTIDE SEQUENCE</scope>
    <source>
        <tissue evidence="1">Shoot tip</tissue>
    </source>
</reference>
<keyword evidence="2" id="KW-1185">Reference proteome</keyword>
<proteinExistence type="predicted"/>